<dbReference type="Pfam" id="PF17948">
    <property type="entry name" value="DnaT"/>
    <property type="match status" value="1"/>
</dbReference>
<reference evidence="3 4" key="1">
    <citation type="submission" date="2019-12" db="EMBL/GenBank/DDBJ databases">
        <title>complete genome sequences of Aeromonas veronii str. WP3-W19-ESBL-03 isolated from wastewater treatment plant effluent.</title>
        <authorList>
            <person name="Sekizuka T."/>
            <person name="Itokawa K."/>
            <person name="Yatsu K."/>
            <person name="Inamine Y."/>
            <person name="Kuroda M."/>
        </authorList>
    </citation>
    <scope>NUCLEOTIDE SEQUENCE [LARGE SCALE GENOMIC DNA]</scope>
    <source>
        <strain evidence="3 4">WP3-W19-ESBL-03</strain>
    </source>
</reference>
<evidence type="ECO:0000313" key="4">
    <source>
        <dbReference type="Proteomes" id="UP000515442"/>
    </source>
</evidence>
<feature type="domain" description="DnaT DNA-binding" evidence="2">
    <location>
        <begin position="124"/>
        <end position="193"/>
    </location>
</feature>
<organism evidence="3 4">
    <name type="scientific">Aeromonas veronii</name>
    <dbReference type="NCBI Taxonomy" id="654"/>
    <lineage>
        <taxon>Bacteria</taxon>
        <taxon>Pseudomonadati</taxon>
        <taxon>Pseudomonadota</taxon>
        <taxon>Gammaproteobacteria</taxon>
        <taxon>Aeromonadales</taxon>
        <taxon>Aeromonadaceae</taxon>
        <taxon>Aeromonas</taxon>
    </lineage>
</organism>
<dbReference type="Proteomes" id="UP000515442">
    <property type="component" value="Chromosome"/>
</dbReference>
<evidence type="ECO:0000259" key="2">
    <source>
        <dbReference type="Pfam" id="PF17948"/>
    </source>
</evidence>
<sequence>MPPLQPVKKTMTPAEYSALAYPRLSHPARSLYTLQLRRLVLENQLARLNYPELGRALAVVDPGDPCGFSFQVNARQLTELFDELMEAGLLQVEAQPESEHYHQCPFQLPLLTQKLRSPLPERPFQMHLQWRPDEELPALARLCGVIDASYSEEDLGEFIAYWLGRPEVFDSQHQWMLKFIRALKTRRYTRRKPMEVQGYQQVTPAPAEAGPSKRAQQMIEEAKRLAQQQMQEPAPQQEPDND</sequence>
<dbReference type="EMBL" id="AP022038">
    <property type="protein sequence ID" value="BBR38221.1"/>
    <property type="molecule type" value="Genomic_DNA"/>
</dbReference>
<feature type="region of interest" description="Disordered" evidence="1">
    <location>
        <begin position="195"/>
        <end position="217"/>
    </location>
</feature>
<dbReference type="InterPro" id="IPR040480">
    <property type="entry name" value="DnaT_DNA_bind"/>
</dbReference>
<proteinExistence type="predicted"/>
<feature type="region of interest" description="Disordered" evidence="1">
    <location>
        <begin position="223"/>
        <end position="242"/>
    </location>
</feature>
<accession>A0A6S5CE02</accession>
<feature type="compositionally biased region" description="Low complexity" evidence="1">
    <location>
        <begin position="226"/>
        <end position="242"/>
    </location>
</feature>
<protein>
    <recommendedName>
        <fullName evidence="2">DnaT DNA-binding domain-containing protein</fullName>
    </recommendedName>
</protein>
<dbReference type="Gene3D" id="1.10.8.1180">
    <property type="match status" value="1"/>
</dbReference>
<evidence type="ECO:0000256" key="1">
    <source>
        <dbReference type="SAM" id="MobiDB-lite"/>
    </source>
</evidence>
<gene>
    <name evidence="3" type="ORF">WP3W19E03_07460</name>
</gene>
<evidence type="ECO:0000313" key="3">
    <source>
        <dbReference type="EMBL" id="BBR38221.1"/>
    </source>
</evidence>
<dbReference type="AlphaFoldDB" id="A0A6S5CE02"/>
<name>A0A6S5CE02_AERVE</name>